<reference evidence="2" key="1">
    <citation type="submission" date="2021-01" db="EMBL/GenBank/DDBJ databases">
        <authorList>
            <person name="Corre E."/>
            <person name="Pelletier E."/>
            <person name="Niang G."/>
            <person name="Scheremetjew M."/>
            <person name="Finn R."/>
            <person name="Kale V."/>
            <person name="Holt S."/>
            <person name="Cochrane G."/>
            <person name="Meng A."/>
            <person name="Brown T."/>
            <person name="Cohen L."/>
        </authorList>
    </citation>
    <scope>NUCLEOTIDE SEQUENCE</scope>
    <source>
        <strain evidence="2">PLY182g</strain>
    </source>
</reference>
<dbReference type="Gene3D" id="3.40.50.150">
    <property type="entry name" value="Vaccinia Virus protein VP39"/>
    <property type="match status" value="1"/>
</dbReference>
<dbReference type="EMBL" id="HBEY01005038">
    <property type="protein sequence ID" value="CAD8599100.1"/>
    <property type="molecule type" value="Transcribed_RNA"/>
</dbReference>
<dbReference type="InterPro" id="IPR052514">
    <property type="entry name" value="SAM-dependent_MTase"/>
</dbReference>
<dbReference type="SUPFAM" id="SSF53335">
    <property type="entry name" value="S-adenosyl-L-methionine-dependent methyltransferases"/>
    <property type="match status" value="1"/>
</dbReference>
<organism evidence="2">
    <name type="scientific">Coccolithus braarudii</name>
    <dbReference type="NCBI Taxonomy" id="221442"/>
    <lineage>
        <taxon>Eukaryota</taxon>
        <taxon>Haptista</taxon>
        <taxon>Haptophyta</taxon>
        <taxon>Prymnesiophyceae</taxon>
        <taxon>Coccolithales</taxon>
        <taxon>Coccolithaceae</taxon>
        <taxon>Coccolithus</taxon>
    </lineage>
</organism>
<name>A0A7S0L176_9EUKA</name>
<dbReference type="PANTHER" id="PTHR34203">
    <property type="entry name" value="METHYLTRANSFERASE, FKBM FAMILY PROTEIN"/>
    <property type="match status" value="1"/>
</dbReference>
<sequence>MLRRSGFRGAGRVVVNASATAACGQCECALCSVCTKASNTWDTPSGQRLESLTTSTEPRFNFAFNPFDADMHRMRKMHVLEPVLTFAWYEQTAACCKKPGALVVDVGGNFGWYTLFSVALGCEVAVFEPVPTYQEVISLGLTLNPGFRERVTLYGNVVYDQPGNYTLRVPTPSARRSRQHLGMTSMSGSAGILKAEWTSASYNHVASSVRIDDLVDRDVCMLKADVEGYEPQVMQTAQKLLRSGRVAAVQLEMTRTPKSRNQTCAAIHMLEELDTLGYEFRQVTTKEADKGEGRLPAYGSWAASPKVWDTLPAFPPQTPRSTARRRTSKMERAYRSDFTTFSTNLIGILRPEKKADHAPPWPPLTC</sequence>
<dbReference type="InterPro" id="IPR006342">
    <property type="entry name" value="FkbM_mtfrase"/>
</dbReference>
<dbReference type="PROSITE" id="PS51257">
    <property type="entry name" value="PROKAR_LIPOPROTEIN"/>
    <property type="match status" value="1"/>
</dbReference>
<dbReference type="InterPro" id="IPR029063">
    <property type="entry name" value="SAM-dependent_MTases_sf"/>
</dbReference>
<evidence type="ECO:0000259" key="1">
    <source>
        <dbReference type="Pfam" id="PF05050"/>
    </source>
</evidence>
<dbReference type="Pfam" id="PF05050">
    <property type="entry name" value="Methyltransf_21"/>
    <property type="match status" value="1"/>
</dbReference>
<accession>A0A7S0L176</accession>
<evidence type="ECO:0000313" key="2">
    <source>
        <dbReference type="EMBL" id="CAD8599100.1"/>
    </source>
</evidence>
<dbReference type="PANTHER" id="PTHR34203:SF13">
    <property type="entry name" value="EXPRESSED PROTEIN"/>
    <property type="match status" value="1"/>
</dbReference>
<dbReference type="AlphaFoldDB" id="A0A7S0L176"/>
<gene>
    <name evidence="2" type="ORF">CPEL01642_LOCUS2430</name>
</gene>
<feature type="domain" description="Methyltransferase FkbM" evidence="1">
    <location>
        <begin position="105"/>
        <end position="280"/>
    </location>
</feature>
<proteinExistence type="predicted"/>
<protein>
    <recommendedName>
        <fullName evidence="1">Methyltransferase FkbM domain-containing protein</fullName>
    </recommendedName>
</protein>
<dbReference type="NCBIfam" id="TIGR01444">
    <property type="entry name" value="fkbM_fam"/>
    <property type="match status" value="1"/>
</dbReference>